<organism evidence="8">
    <name type="scientific">marine sediment metagenome</name>
    <dbReference type="NCBI Taxonomy" id="412755"/>
    <lineage>
        <taxon>unclassified sequences</taxon>
        <taxon>metagenomes</taxon>
        <taxon>ecological metagenomes</taxon>
    </lineage>
</organism>
<sequence length="395" mass="44129">MNCFFAQIEQQDNPFWRNRPVAVTNGIQGSTIITSSYEARSYGIKTGMRLKEARMLCPELIQAASRPYRYAEISTNIMASLEVITPDLEVYSVDEAFLDVTHCQSLLGSPIEIGKLVKQVISEASGLTCSVGISGDKTTAKYAAKLNKPDGLTLIAPWDAEARLAPLHVTELSGINKGTAKFLAQYGVIFCGDMKKIPISIPAKRFGNLGRRIWLMAQGKDPDVIHTDVKPPKTIGHGKVMPPQTKDLATILTYLQHMSEKVAARLRKHNYKASQFFIGLKTEQGWLHTKTKLKDATDDGQTLFKQCRQFTMQHWQGQGVWQVQVTALNPDSGYQGDLFIDNKESQHRDKLNIAIDQINQRYGEFTVAPSRILNKSKMPNVIAPSWKPTGHRKTI</sequence>
<dbReference type="AlphaFoldDB" id="A0A0F9QFB1"/>
<dbReference type="GO" id="GO:0003887">
    <property type="term" value="F:DNA-directed DNA polymerase activity"/>
    <property type="evidence" value="ECO:0007669"/>
    <property type="project" value="InterPro"/>
</dbReference>
<gene>
    <name evidence="8" type="ORF">LCGC14_1021950</name>
</gene>
<feature type="domain" description="UmuC" evidence="7">
    <location>
        <begin position="1"/>
        <end position="176"/>
    </location>
</feature>
<keyword evidence="5" id="KW-0460">Magnesium</keyword>
<evidence type="ECO:0000313" key="8">
    <source>
        <dbReference type="EMBL" id="KKN11896.1"/>
    </source>
</evidence>
<evidence type="ECO:0000256" key="5">
    <source>
        <dbReference type="ARBA" id="ARBA00022842"/>
    </source>
</evidence>
<evidence type="ECO:0000256" key="1">
    <source>
        <dbReference type="ARBA" id="ARBA00022679"/>
    </source>
</evidence>
<keyword evidence="3" id="KW-0479">Metal-binding</keyword>
<dbReference type="Gene3D" id="1.10.150.20">
    <property type="entry name" value="5' to 3' exonuclease, C-terminal subdomain"/>
    <property type="match status" value="1"/>
</dbReference>
<dbReference type="EMBL" id="LAZR01004090">
    <property type="protein sequence ID" value="KKN11896.1"/>
    <property type="molecule type" value="Genomic_DNA"/>
</dbReference>
<reference evidence="8" key="1">
    <citation type="journal article" date="2015" name="Nature">
        <title>Complex archaea that bridge the gap between prokaryotes and eukaryotes.</title>
        <authorList>
            <person name="Spang A."/>
            <person name="Saw J.H."/>
            <person name="Jorgensen S.L."/>
            <person name="Zaremba-Niedzwiedzka K."/>
            <person name="Martijn J."/>
            <person name="Lind A.E."/>
            <person name="van Eijk R."/>
            <person name="Schleper C."/>
            <person name="Guy L."/>
            <person name="Ettema T.J."/>
        </authorList>
    </citation>
    <scope>NUCLEOTIDE SEQUENCE</scope>
</reference>
<dbReference type="PANTHER" id="PTHR11076:SF33">
    <property type="entry name" value="DNA POLYMERASE KAPPA"/>
    <property type="match status" value="1"/>
</dbReference>
<dbReference type="GO" id="GO:0046872">
    <property type="term" value="F:metal ion binding"/>
    <property type="evidence" value="ECO:0007669"/>
    <property type="project" value="UniProtKB-KW"/>
</dbReference>
<dbReference type="InterPro" id="IPR043502">
    <property type="entry name" value="DNA/RNA_pol_sf"/>
</dbReference>
<keyword evidence="2" id="KW-0548">Nucleotidyltransferase</keyword>
<comment type="caution">
    <text evidence="8">The sequence shown here is derived from an EMBL/GenBank/DDBJ whole genome shotgun (WGS) entry which is preliminary data.</text>
</comment>
<dbReference type="InterPro" id="IPR043128">
    <property type="entry name" value="Rev_trsase/Diguanyl_cyclase"/>
</dbReference>
<dbReference type="GO" id="GO:0009432">
    <property type="term" value="P:SOS response"/>
    <property type="evidence" value="ECO:0007669"/>
    <property type="project" value="TreeGrafter"/>
</dbReference>
<accession>A0A0F9QFB1</accession>
<dbReference type="Gene3D" id="3.30.1490.100">
    <property type="entry name" value="DNA polymerase, Y-family, little finger domain"/>
    <property type="match status" value="1"/>
</dbReference>
<dbReference type="Pfam" id="PF00817">
    <property type="entry name" value="IMS"/>
    <property type="match status" value="1"/>
</dbReference>
<evidence type="ECO:0000259" key="7">
    <source>
        <dbReference type="PROSITE" id="PS50173"/>
    </source>
</evidence>
<dbReference type="PROSITE" id="PS50173">
    <property type="entry name" value="UMUC"/>
    <property type="match status" value="1"/>
</dbReference>
<dbReference type="SUPFAM" id="SSF100879">
    <property type="entry name" value="Lesion bypass DNA polymerase (Y-family), little finger domain"/>
    <property type="match status" value="1"/>
</dbReference>
<dbReference type="GO" id="GO:0006281">
    <property type="term" value="P:DNA repair"/>
    <property type="evidence" value="ECO:0007669"/>
    <property type="project" value="UniProtKB-KW"/>
</dbReference>
<dbReference type="Pfam" id="PF11799">
    <property type="entry name" value="IMS_C"/>
    <property type="match status" value="1"/>
</dbReference>
<proteinExistence type="predicted"/>
<name>A0A0F9QFB1_9ZZZZ</name>
<evidence type="ECO:0000256" key="3">
    <source>
        <dbReference type="ARBA" id="ARBA00022723"/>
    </source>
</evidence>
<evidence type="ECO:0000256" key="2">
    <source>
        <dbReference type="ARBA" id="ARBA00022695"/>
    </source>
</evidence>
<dbReference type="FunFam" id="3.40.1170.60:FF:000003">
    <property type="entry name" value="DNA polymerase eta"/>
    <property type="match status" value="1"/>
</dbReference>
<dbReference type="InterPro" id="IPR022880">
    <property type="entry name" value="DNApol_IV"/>
</dbReference>
<evidence type="ECO:0000256" key="4">
    <source>
        <dbReference type="ARBA" id="ARBA00022763"/>
    </source>
</evidence>
<dbReference type="InterPro" id="IPR001126">
    <property type="entry name" value="UmuC"/>
</dbReference>
<dbReference type="InterPro" id="IPR017961">
    <property type="entry name" value="DNA_pol_Y-fam_little_finger"/>
</dbReference>
<dbReference type="Gene3D" id="3.40.1170.60">
    <property type="match status" value="1"/>
</dbReference>
<keyword evidence="6" id="KW-0234">DNA repair</keyword>
<protein>
    <recommendedName>
        <fullName evidence="7">UmuC domain-containing protein</fullName>
    </recommendedName>
</protein>
<keyword evidence="4" id="KW-0227">DNA damage</keyword>
<dbReference type="SUPFAM" id="SSF56672">
    <property type="entry name" value="DNA/RNA polymerases"/>
    <property type="match status" value="1"/>
</dbReference>
<dbReference type="InterPro" id="IPR036775">
    <property type="entry name" value="DNA_pol_Y-fam_lit_finger_sf"/>
</dbReference>
<dbReference type="CDD" id="cd03586">
    <property type="entry name" value="PolY_Pol_IV_kappa"/>
    <property type="match status" value="1"/>
</dbReference>
<dbReference type="PANTHER" id="PTHR11076">
    <property type="entry name" value="DNA REPAIR POLYMERASE UMUC / TRANSFERASE FAMILY MEMBER"/>
    <property type="match status" value="1"/>
</dbReference>
<dbReference type="GO" id="GO:0003684">
    <property type="term" value="F:damaged DNA binding"/>
    <property type="evidence" value="ECO:0007669"/>
    <property type="project" value="InterPro"/>
</dbReference>
<dbReference type="GO" id="GO:0005829">
    <property type="term" value="C:cytosol"/>
    <property type="evidence" value="ECO:0007669"/>
    <property type="project" value="TreeGrafter"/>
</dbReference>
<keyword evidence="1" id="KW-0808">Transferase</keyword>
<dbReference type="Gene3D" id="3.30.70.270">
    <property type="match status" value="1"/>
</dbReference>
<dbReference type="InterPro" id="IPR050116">
    <property type="entry name" value="DNA_polymerase-Y"/>
</dbReference>
<evidence type="ECO:0000256" key="6">
    <source>
        <dbReference type="ARBA" id="ARBA00023204"/>
    </source>
</evidence>
<dbReference type="GO" id="GO:0042276">
    <property type="term" value="P:error-prone translesion synthesis"/>
    <property type="evidence" value="ECO:0007669"/>
    <property type="project" value="TreeGrafter"/>
</dbReference>